<accession>A0ACC3C5I3</accession>
<protein>
    <submittedName>
        <fullName evidence="1">Uncharacterized protein</fullName>
    </submittedName>
</protein>
<dbReference type="EMBL" id="CM020619">
    <property type="protein sequence ID" value="KAK1865579.1"/>
    <property type="molecule type" value="Genomic_DNA"/>
</dbReference>
<comment type="caution">
    <text evidence="1">The sequence shown here is derived from an EMBL/GenBank/DDBJ whole genome shotgun (WGS) entry which is preliminary data.</text>
</comment>
<organism evidence="1 2">
    <name type="scientific">Pyropia yezoensis</name>
    <name type="common">Susabi-nori</name>
    <name type="synonym">Porphyra yezoensis</name>
    <dbReference type="NCBI Taxonomy" id="2788"/>
    <lineage>
        <taxon>Eukaryota</taxon>
        <taxon>Rhodophyta</taxon>
        <taxon>Bangiophyceae</taxon>
        <taxon>Bangiales</taxon>
        <taxon>Bangiaceae</taxon>
        <taxon>Pyropia</taxon>
    </lineage>
</organism>
<reference evidence="1" key="1">
    <citation type="submission" date="2019-11" db="EMBL/GenBank/DDBJ databases">
        <title>Nori genome reveals adaptations in red seaweeds to the harsh intertidal environment.</title>
        <authorList>
            <person name="Wang D."/>
            <person name="Mao Y."/>
        </authorList>
    </citation>
    <scope>NUCLEOTIDE SEQUENCE</scope>
    <source>
        <tissue evidence="1">Gametophyte</tissue>
    </source>
</reference>
<proteinExistence type="predicted"/>
<sequence length="1077" mass="111768">MRPRNASTSASLDDMAEPDPDFAYYGLHEALEITRGLAARPPPFLRRAHGKLRSTAEGRWLPPPPPSSVAVSLMYVESATATVDGLSASILRSSGQRVRSTIVGIAAEKSRGGGFASVAGAAGSAPAEGNGLPLGPDGRLLPLRVSAKVDAGATGQQGRSTPPDGPHAPAVTGKLPVMEHAAALGGPRLARLNSGSAATAVVSAPSSSGDPSASVTRPATGLDLSCALDDFDAWCQLMAEPSPVEETPTRASLNADSPVVLRVSARGYAPTRLILRRQRHQRVGPYHRLEGIVRLTLRRLRDDDQPAGGVAGGRRLVSASERRLGALVVVARVVWKTPYITWPLVRGLSDGAGVAVKDESTPRRNGELPSQRMWRLSRHPISSMAVRVDVRATTKKGVDLLKNHRRDLACPVCNVVVPRTGGAESAVTALNAVLAHMDVEHVRVRVEVESHSFTRPGRGDGEPSLTKGKGAPRPPLLFRASLLVTLRDGHPTVSPANYFFSRRQDPPEVAGGGASGDCAANREAQRRTFRRPRRSSQTRAVAVDHLSPASLLSPPSPADGARDARARYRNCNDGGMLPAAASDKLAAGAAAVAIRGKRKRTPPAGLGNVRLYRAGLNIPMTEAEALHGDLYDMSDVRWLERLDTDRMLDVSDVTVREVYYMRLWNSFIRPSATGFGVYGDLHMRLALVSFMRTHRALLERLSMWGLVLSHLHELYALGVLDCAGLLAVARAYREPPEGGGGGGGAEKGSGPVDGTTSTPSGRVPTKSGGSLPTEMGGMACGILPAVTGGDCGGGLPVVSRVGSGRGLPLAIAGARSGGSSPGRRAAGPPLSHAAVSAPPALPASFLGAAALSPSAGGGARRSVATAVLPPTHRSVAPLRIVEVTDGSAVRPIGTPKHLLPHEGAAVNVGRKSYGGADCDLVDPASARAVASNGALSMAPDVSASRTLTRKGAVIRVAGGELKRVDPWSQQLTPRVVVCADAPVRSPSASIGVFAVEPTDMDAAEAARVKRQRVDGWSTAPVSTSVAPAAAAISASGGAGSPRRLVSAASGETGDMVVIAGPPARLPLPTVSGPRAAR</sequence>
<evidence type="ECO:0000313" key="2">
    <source>
        <dbReference type="Proteomes" id="UP000798662"/>
    </source>
</evidence>
<keyword evidence="2" id="KW-1185">Reference proteome</keyword>
<dbReference type="Proteomes" id="UP000798662">
    <property type="component" value="Chromosome 2"/>
</dbReference>
<gene>
    <name evidence="1" type="ORF">I4F81_008108</name>
</gene>
<evidence type="ECO:0000313" key="1">
    <source>
        <dbReference type="EMBL" id="KAK1865579.1"/>
    </source>
</evidence>
<name>A0ACC3C5I3_PYRYE</name>